<organism evidence="1 2">
    <name type="scientific">Vibrio algivorus</name>
    <dbReference type="NCBI Taxonomy" id="1667024"/>
    <lineage>
        <taxon>Bacteria</taxon>
        <taxon>Pseudomonadati</taxon>
        <taxon>Pseudomonadota</taxon>
        <taxon>Gammaproteobacteria</taxon>
        <taxon>Vibrionales</taxon>
        <taxon>Vibrionaceae</taxon>
        <taxon>Vibrio</taxon>
    </lineage>
</organism>
<evidence type="ECO:0000313" key="2">
    <source>
        <dbReference type="Proteomes" id="UP001157156"/>
    </source>
</evidence>
<evidence type="ECO:0000313" key="1">
    <source>
        <dbReference type="EMBL" id="GLT14492.1"/>
    </source>
</evidence>
<reference evidence="2" key="1">
    <citation type="journal article" date="2019" name="Int. J. Syst. Evol. Microbiol.">
        <title>The Global Catalogue of Microorganisms (GCM) 10K type strain sequencing project: providing services to taxonomists for standard genome sequencing and annotation.</title>
        <authorList>
            <consortium name="The Broad Institute Genomics Platform"/>
            <consortium name="The Broad Institute Genome Sequencing Center for Infectious Disease"/>
            <person name="Wu L."/>
            <person name="Ma J."/>
        </authorList>
    </citation>
    <scope>NUCLEOTIDE SEQUENCE [LARGE SCALE GENOMIC DNA]</scope>
    <source>
        <strain evidence="2">NBRC 111146</strain>
    </source>
</reference>
<sequence>MQTPLSHQTQDSASEQQLDNIIERIVDMSPKQLTKVQQFLDEMEAVHDFSSPVLTEQEKLTLAKIFQV</sequence>
<dbReference type="RefSeq" id="WP_089122882.1">
    <property type="nucleotide sequence ID" value="NZ_BSPV01000004.1"/>
</dbReference>
<dbReference type="Proteomes" id="UP001157156">
    <property type="component" value="Unassembled WGS sequence"/>
</dbReference>
<protein>
    <submittedName>
        <fullName evidence="1">Uncharacterized protein</fullName>
    </submittedName>
</protein>
<accession>A0ABQ6ENL1</accession>
<keyword evidence="2" id="KW-1185">Reference proteome</keyword>
<name>A0ABQ6ENL1_9VIBR</name>
<proteinExistence type="predicted"/>
<comment type="caution">
    <text evidence="1">The sequence shown here is derived from an EMBL/GenBank/DDBJ whole genome shotgun (WGS) entry which is preliminary data.</text>
</comment>
<dbReference type="EMBL" id="BSPV01000004">
    <property type="protein sequence ID" value="GLT14492.1"/>
    <property type="molecule type" value="Genomic_DNA"/>
</dbReference>
<gene>
    <name evidence="1" type="ORF">GCM10007931_14670</name>
</gene>